<dbReference type="AlphaFoldDB" id="A0AAI9X8L5"/>
<dbReference type="EMBL" id="LACB01000138">
    <property type="protein sequence ID" value="KAJ9487905.1"/>
    <property type="molecule type" value="Genomic_DNA"/>
</dbReference>
<comment type="caution">
    <text evidence="1">The sequence shown here is derived from an EMBL/GenBank/DDBJ whole genome shotgun (WGS) entry which is preliminary data.</text>
</comment>
<reference evidence="1" key="1">
    <citation type="submission" date="2015-06" db="EMBL/GenBank/DDBJ databases">
        <authorList>
            <person name="Nguyen H."/>
        </authorList>
    </citation>
    <scope>NUCLEOTIDE SEQUENCE</scope>
    <source>
        <strain evidence="1">DAOM 180753</strain>
    </source>
</reference>
<gene>
    <name evidence="1" type="ORF">VN97_g5386</name>
</gene>
<evidence type="ECO:0000313" key="1">
    <source>
        <dbReference type="EMBL" id="KAJ9487905.1"/>
    </source>
</evidence>
<organism evidence="1 2">
    <name type="scientific">Penicillium thymicola</name>
    <dbReference type="NCBI Taxonomy" id="293382"/>
    <lineage>
        <taxon>Eukaryota</taxon>
        <taxon>Fungi</taxon>
        <taxon>Dikarya</taxon>
        <taxon>Ascomycota</taxon>
        <taxon>Pezizomycotina</taxon>
        <taxon>Eurotiomycetes</taxon>
        <taxon>Eurotiomycetidae</taxon>
        <taxon>Eurotiales</taxon>
        <taxon>Aspergillaceae</taxon>
        <taxon>Penicillium</taxon>
    </lineage>
</organism>
<dbReference type="Proteomes" id="UP001227192">
    <property type="component" value="Unassembled WGS sequence"/>
</dbReference>
<proteinExistence type="predicted"/>
<sequence length="86" mass="9716">MGVVFPGDLTLQHAEYLVEIHSERPKVGSKTGKIEDEVFEAKLAWTNSYRFFNDTQPEVVGGLGLFFRELLLASQCTQYPIGKFGY</sequence>
<protein>
    <submittedName>
        <fullName evidence="1">Uncharacterized protein</fullName>
    </submittedName>
</protein>
<accession>A0AAI9X8L5</accession>
<reference evidence="1" key="2">
    <citation type="journal article" date="2016" name="Fungal Biol.">
        <title>Ochratoxin A production by Penicillium thymicola.</title>
        <authorList>
            <person name="Nguyen H.D.T."/>
            <person name="McMullin D.R."/>
            <person name="Ponomareva E."/>
            <person name="Riley R."/>
            <person name="Pomraning K.R."/>
            <person name="Baker S.E."/>
            <person name="Seifert K.A."/>
        </authorList>
    </citation>
    <scope>NUCLEOTIDE SEQUENCE</scope>
    <source>
        <strain evidence="1">DAOM 180753</strain>
    </source>
</reference>
<evidence type="ECO:0000313" key="2">
    <source>
        <dbReference type="Proteomes" id="UP001227192"/>
    </source>
</evidence>
<keyword evidence="2" id="KW-1185">Reference proteome</keyword>
<name>A0AAI9X8L5_PENTH</name>